<gene>
    <name evidence="7 8" type="primary">ispD</name>
    <name evidence="8" type="ORF">ACCQ42_09950</name>
</gene>
<dbReference type="GO" id="GO:0050518">
    <property type="term" value="F:2-C-methyl-D-erythritol 4-phosphate cytidylyltransferase activity"/>
    <property type="evidence" value="ECO:0007669"/>
    <property type="project" value="UniProtKB-EC"/>
</dbReference>
<keyword evidence="9" id="KW-1185">Reference proteome</keyword>
<dbReference type="CDD" id="cd02516">
    <property type="entry name" value="CDP-ME_synthetase"/>
    <property type="match status" value="1"/>
</dbReference>
<dbReference type="EC" id="2.7.7.60" evidence="7"/>
<dbReference type="Gene3D" id="3.90.550.10">
    <property type="entry name" value="Spore Coat Polysaccharide Biosynthesis Protein SpsA, Chain A"/>
    <property type="match status" value="1"/>
</dbReference>
<feature type="site" description="Transition state stabilizer" evidence="7">
    <location>
        <position position="19"/>
    </location>
</feature>
<dbReference type="Pfam" id="PF01128">
    <property type="entry name" value="IspD"/>
    <property type="match status" value="1"/>
</dbReference>
<evidence type="ECO:0000256" key="6">
    <source>
        <dbReference type="ARBA" id="ARBA00023229"/>
    </source>
</evidence>
<dbReference type="HAMAP" id="MF_00108">
    <property type="entry name" value="IspD"/>
    <property type="match status" value="1"/>
</dbReference>
<dbReference type="EMBL" id="JBGMEF010000051">
    <property type="protein sequence ID" value="MFO3668075.1"/>
    <property type="molecule type" value="Genomic_DNA"/>
</dbReference>
<evidence type="ECO:0000313" key="9">
    <source>
        <dbReference type="Proteomes" id="UP001637994"/>
    </source>
</evidence>
<dbReference type="NCBIfam" id="TIGR00453">
    <property type="entry name" value="ispD"/>
    <property type="match status" value="1"/>
</dbReference>
<dbReference type="RefSeq" id="WP_410036042.1">
    <property type="nucleotide sequence ID" value="NZ_JBGMEF010000051.1"/>
</dbReference>
<reference evidence="8 9" key="1">
    <citation type="journal article" date="2025" name="Anaerobe">
        <title>Description of Anaerococcus kampingiae sp. nov., Anaerococcus groningensis sp. nov., Anaerococcus martiniensis sp. nov., and Anaerococcus cruorum sp. nov., isolated from human clinical specimens.</title>
        <authorList>
            <person name="Boiten K.E."/>
            <person name="Meijer J."/>
            <person name="van Wezel E.M."/>
            <person name="Veloo A.C.M."/>
        </authorList>
    </citation>
    <scope>NUCLEOTIDE SEQUENCE [LARGE SCALE GENOMIC DNA]</scope>
    <source>
        <strain evidence="8 9">ENR0874</strain>
    </source>
</reference>
<feature type="site" description="Positions MEP for the nucleophilic attack" evidence="7">
    <location>
        <position position="215"/>
    </location>
</feature>
<evidence type="ECO:0000256" key="1">
    <source>
        <dbReference type="ARBA" id="ARBA00001282"/>
    </source>
</evidence>
<comment type="pathway">
    <text evidence="2 7">Isoprenoid biosynthesis; isopentenyl diphosphate biosynthesis via DXP pathway; isopentenyl diphosphate from 1-deoxy-D-xylulose 5-phosphate: step 2/6.</text>
</comment>
<accession>A0ABW9MFE1</accession>
<evidence type="ECO:0000256" key="2">
    <source>
        <dbReference type="ARBA" id="ARBA00004787"/>
    </source>
</evidence>
<feature type="site" description="Positions MEP for the nucleophilic attack" evidence="7">
    <location>
        <position position="157"/>
    </location>
</feature>
<comment type="catalytic activity">
    <reaction evidence="1 7">
        <text>2-C-methyl-D-erythritol 4-phosphate + CTP + H(+) = 4-CDP-2-C-methyl-D-erythritol + diphosphate</text>
        <dbReference type="Rhea" id="RHEA:13429"/>
        <dbReference type="ChEBI" id="CHEBI:15378"/>
        <dbReference type="ChEBI" id="CHEBI:33019"/>
        <dbReference type="ChEBI" id="CHEBI:37563"/>
        <dbReference type="ChEBI" id="CHEBI:57823"/>
        <dbReference type="ChEBI" id="CHEBI:58262"/>
        <dbReference type="EC" id="2.7.7.60"/>
    </reaction>
</comment>
<comment type="function">
    <text evidence="7">Catalyzes the formation of 4-diphosphocytidyl-2-C-methyl-D-erythritol from CTP and 2-C-methyl-D-erythritol 4-phosphate (MEP).</text>
</comment>
<evidence type="ECO:0000256" key="4">
    <source>
        <dbReference type="ARBA" id="ARBA00022679"/>
    </source>
</evidence>
<evidence type="ECO:0000256" key="5">
    <source>
        <dbReference type="ARBA" id="ARBA00022695"/>
    </source>
</evidence>
<dbReference type="SUPFAM" id="SSF53448">
    <property type="entry name" value="Nucleotide-diphospho-sugar transferases"/>
    <property type="match status" value="1"/>
</dbReference>
<dbReference type="PANTHER" id="PTHR32125:SF4">
    <property type="entry name" value="2-C-METHYL-D-ERYTHRITOL 4-PHOSPHATE CYTIDYLYLTRANSFERASE, CHLOROPLASTIC"/>
    <property type="match status" value="1"/>
</dbReference>
<dbReference type="PROSITE" id="PS01295">
    <property type="entry name" value="ISPD"/>
    <property type="match status" value="1"/>
</dbReference>
<dbReference type="Proteomes" id="UP001637994">
    <property type="component" value="Unassembled WGS sequence"/>
</dbReference>
<sequence>MYKGKYLSAIITAAGSGLRMGLATNKPYIEIAGKKILEITLEKVSSLFEFDEIILVIREEDRKMAASIVEKISDRRIKIVKGGKSREESTYKGLKALNKKSQLVLTHDGVRPFASLELFRRTLKEMDNYKAAIAATKAKDTIKVANERGEVDFTPNRDFVYNIQTPQAFEVEKIKTLYEKYMTSEAKVTDDSQLFEFFDKKTPVKIVEGEYQNIKITTQEDIIFGEGFLRKEAK</sequence>
<name>A0ABW9MFE1_9FIRM</name>
<keyword evidence="4 7" id="KW-0808">Transferase</keyword>
<protein>
    <recommendedName>
        <fullName evidence="7">2-C-methyl-D-erythritol 4-phosphate cytidylyltransferase</fullName>
        <ecNumber evidence="7">2.7.7.60</ecNumber>
    </recommendedName>
    <alternativeName>
        <fullName evidence="7">4-diphosphocytidyl-2C-methyl-D-erythritol synthase</fullName>
    </alternativeName>
    <alternativeName>
        <fullName evidence="7">MEP cytidylyltransferase</fullName>
        <shortName evidence="7">MCT</shortName>
    </alternativeName>
</protein>
<evidence type="ECO:0000256" key="3">
    <source>
        <dbReference type="ARBA" id="ARBA00009789"/>
    </source>
</evidence>
<dbReference type="InterPro" id="IPR001228">
    <property type="entry name" value="IspD"/>
</dbReference>
<dbReference type="InterPro" id="IPR029044">
    <property type="entry name" value="Nucleotide-diphossugar_trans"/>
</dbReference>
<dbReference type="InterPro" id="IPR050088">
    <property type="entry name" value="IspD/TarI_cytidylyltransf_bact"/>
</dbReference>
<proteinExistence type="inferred from homology"/>
<evidence type="ECO:0000313" key="8">
    <source>
        <dbReference type="EMBL" id="MFO3668075.1"/>
    </source>
</evidence>
<organism evidence="8 9">
    <name type="scientific">Anaerococcus kampingae</name>
    <dbReference type="NCBI Taxonomy" id="3115614"/>
    <lineage>
        <taxon>Bacteria</taxon>
        <taxon>Bacillati</taxon>
        <taxon>Bacillota</taxon>
        <taxon>Tissierellia</taxon>
        <taxon>Tissierellales</taxon>
        <taxon>Peptoniphilaceae</taxon>
        <taxon>Anaerococcus</taxon>
    </lineage>
</organism>
<comment type="similarity">
    <text evidence="3 7">Belongs to the IspD/TarI cytidylyltransferase family. IspD subfamily.</text>
</comment>
<evidence type="ECO:0000256" key="7">
    <source>
        <dbReference type="HAMAP-Rule" id="MF_00108"/>
    </source>
</evidence>
<dbReference type="PANTHER" id="PTHR32125">
    <property type="entry name" value="2-C-METHYL-D-ERYTHRITOL 4-PHOSPHATE CYTIDYLYLTRANSFERASE, CHLOROPLASTIC"/>
    <property type="match status" value="1"/>
</dbReference>
<feature type="site" description="Transition state stabilizer" evidence="7">
    <location>
        <position position="26"/>
    </location>
</feature>
<dbReference type="InterPro" id="IPR018294">
    <property type="entry name" value="ISPD_synthase_CS"/>
</dbReference>
<keyword evidence="6 7" id="KW-0414">Isoprene biosynthesis</keyword>
<comment type="caution">
    <text evidence="8">The sequence shown here is derived from an EMBL/GenBank/DDBJ whole genome shotgun (WGS) entry which is preliminary data.</text>
</comment>
<keyword evidence="5 7" id="KW-0548">Nucleotidyltransferase</keyword>
<dbReference type="InterPro" id="IPR034683">
    <property type="entry name" value="IspD/TarI"/>
</dbReference>